<dbReference type="VEuPathDB" id="VectorBase:AAEL021738"/>
<evidence type="ECO:0000256" key="8">
    <source>
        <dbReference type="ARBA" id="ARBA00023136"/>
    </source>
</evidence>
<dbReference type="PANTHER" id="PTHR19229:SF209">
    <property type="entry name" value="ATP-BINDING CASSETTE SUB-FAMILY A MEMBER 5 ISOFORM X1"/>
    <property type="match status" value="1"/>
</dbReference>
<dbReference type="CDD" id="cd03263">
    <property type="entry name" value="ABC_subfamily_A"/>
    <property type="match status" value="2"/>
</dbReference>
<feature type="transmembrane region" description="Helical" evidence="10">
    <location>
        <begin position="907"/>
        <end position="931"/>
    </location>
</feature>
<dbReference type="PROSITE" id="PS50893">
    <property type="entry name" value="ABC_TRANSPORTER_2"/>
    <property type="match status" value="2"/>
</dbReference>
<dbReference type="Pfam" id="PF12698">
    <property type="entry name" value="ABC2_membrane_3"/>
    <property type="match status" value="2"/>
</dbReference>
<feature type="transmembrane region" description="Helical" evidence="10">
    <location>
        <begin position="943"/>
        <end position="965"/>
    </location>
</feature>
<evidence type="ECO:0000259" key="11">
    <source>
        <dbReference type="PROSITE" id="PS50893"/>
    </source>
</evidence>
<dbReference type="eggNOG" id="KOG0059">
    <property type="taxonomic scope" value="Eukaryota"/>
</dbReference>
<feature type="transmembrane region" description="Helical" evidence="10">
    <location>
        <begin position="183"/>
        <end position="206"/>
    </location>
</feature>
<evidence type="ECO:0000256" key="4">
    <source>
        <dbReference type="ARBA" id="ARBA00022692"/>
    </source>
</evidence>
<dbReference type="PROSITE" id="PS00211">
    <property type="entry name" value="ABC_TRANSPORTER_1"/>
    <property type="match status" value="1"/>
</dbReference>
<comment type="subcellular location">
    <subcellularLocation>
        <location evidence="1">Membrane</location>
        <topology evidence="1">Multi-pass membrane protein</topology>
    </subcellularLocation>
</comment>
<feature type="transmembrane region" description="Helical" evidence="10">
    <location>
        <begin position="83"/>
        <end position="104"/>
    </location>
</feature>
<dbReference type="GO" id="GO:0016887">
    <property type="term" value="F:ATP hydrolysis activity"/>
    <property type="evidence" value="ECO:0007669"/>
    <property type="project" value="InterPro"/>
</dbReference>
<dbReference type="InterPro" id="IPR056264">
    <property type="entry name" value="R2_ABCA1-4-like"/>
</dbReference>
<feature type="transmembrane region" description="Helical" evidence="10">
    <location>
        <begin position="6"/>
        <end position="28"/>
    </location>
</feature>
<dbReference type="SUPFAM" id="SSF52540">
    <property type="entry name" value="P-loop containing nucleoside triphosphate hydrolases"/>
    <property type="match status" value="2"/>
</dbReference>
<feature type="transmembrane region" description="Helical" evidence="10">
    <location>
        <begin position="1002"/>
        <end position="1025"/>
    </location>
</feature>
<feature type="transmembrane region" description="Helical" evidence="10">
    <location>
        <begin position="870"/>
        <end position="895"/>
    </location>
</feature>
<feature type="compositionally biased region" description="Polar residues" evidence="9">
    <location>
        <begin position="615"/>
        <end position="637"/>
    </location>
</feature>
<evidence type="ECO:0000313" key="13">
    <source>
        <dbReference type="Proteomes" id="UP000682892"/>
    </source>
</evidence>
<dbReference type="OMA" id="GVCYHMP"/>
<dbReference type="InterPro" id="IPR003593">
    <property type="entry name" value="AAA+_ATPase"/>
</dbReference>
<feature type="domain" description="ABC transporter" evidence="11">
    <location>
        <begin position="270"/>
        <end position="506"/>
    </location>
</feature>
<dbReference type="HOGENOM" id="CLU_000604_19_1_1"/>
<evidence type="ECO:0000256" key="6">
    <source>
        <dbReference type="ARBA" id="ARBA00022840"/>
    </source>
</evidence>
<feature type="transmembrane region" description="Helical" evidence="10">
    <location>
        <begin position="48"/>
        <end position="77"/>
    </location>
</feature>
<dbReference type="Gene3D" id="3.40.50.300">
    <property type="entry name" value="P-loop containing nucleotide triphosphate hydrolases"/>
    <property type="match status" value="2"/>
</dbReference>
<dbReference type="PANTHER" id="PTHR19229">
    <property type="entry name" value="ATP-BINDING CASSETTE TRANSPORTER SUBFAMILY A ABCA"/>
    <property type="match status" value="1"/>
</dbReference>
<feature type="transmembrane region" description="Helical" evidence="10">
    <location>
        <begin position="116"/>
        <end position="135"/>
    </location>
</feature>
<evidence type="ECO:0000256" key="10">
    <source>
        <dbReference type="SAM" id="Phobius"/>
    </source>
</evidence>
<reference evidence="12" key="2">
    <citation type="journal article" date="2007" name="Science">
        <title>Genome sequence of Aedes aegypti, a major arbovirus vector.</title>
        <authorList>
            <person name="Nene V."/>
            <person name="Wortman J.R."/>
            <person name="Lawson D."/>
            <person name="Haas B."/>
            <person name="Kodira C."/>
            <person name="Tu Z.J."/>
            <person name="Loftus B."/>
            <person name="Xi Z."/>
            <person name="Megy K."/>
            <person name="Grabherr M."/>
            <person name="Ren Q."/>
            <person name="Zdobnov E.M."/>
            <person name="Lobo N.F."/>
            <person name="Campbell K.S."/>
            <person name="Brown S.E."/>
            <person name="Bonaldo M.F."/>
            <person name="Zhu J."/>
            <person name="Sinkins S.P."/>
            <person name="Hogenkamp D.G."/>
            <person name="Amedeo P."/>
            <person name="Arensburger P."/>
            <person name="Atkinson P.W."/>
            <person name="Bidwell S."/>
            <person name="Biedler J."/>
            <person name="Birney E."/>
            <person name="Bruggner R.V."/>
            <person name="Costas J."/>
            <person name="Coy M.R."/>
            <person name="Crabtree J."/>
            <person name="Crawford M."/>
            <person name="Debruyn B."/>
            <person name="Decaprio D."/>
            <person name="Eiglmeier K."/>
            <person name="Eisenstadt E."/>
            <person name="El-Dorry H."/>
            <person name="Gelbart W.M."/>
            <person name="Gomes S.L."/>
            <person name="Hammond M."/>
            <person name="Hannick L.I."/>
            <person name="Hogan J.R."/>
            <person name="Holmes M.H."/>
            <person name="Jaffe D."/>
            <person name="Johnston J.S."/>
            <person name="Kennedy R.C."/>
            <person name="Koo H."/>
            <person name="Kravitz S."/>
            <person name="Kriventseva E.V."/>
            <person name="Kulp D."/>
            <person name="Labutti K."/>
            <person name="Lee E."/>
            <person name="Li S."/>
            <person name="Lovin D.D."/>
            <person name="Mao C."/>
            <person name="Mauceli E."/>
            <person name="Menck C.F."/>
            <person name="Miller J.R."/>
            <person name="Montgomery P."/>
            <person name="Mori A."/>
            <person name="Nascimento A.L."/>
            <person name="Naveira H.F."/>
            <person name="Nusbaum C."/>
            <person name="O'leary S."/>
            <person name="Orvis J."/>
            <person name="Pertea M."/>
            <person name="Quesneville H."/>
            <person name="Reidenbach K.R."/>
            <person name="Rogers Y.H."/>
            <person name="Roth C.W."/>
            <person name="Schneider J.R."/>
            <person name="Schatz M."/>
            <person name="Shumway M."/>
            <person name="Stanke M."/>
            <person name="Stinson E.O."/>
            <person name="Tubio J.M."/>
            <person name="Vanzee J.P."/>
            <person name="Verjovski-Almeida S."/>
            <person name="Werner D."/>
            <person name="White O."/>
            <person name="Wyder S."/>
            <person name="Zeng Q."/>
            <person name="Zhao Q."/>
            <person name="Zhao Y."/>
            <person name="Hill C.A."/>
            <person name="Raikhel A.S."/>
            <person name="Soares M.B."/>
            <person name="Knudson D.L."/>
            <person name="Lee N.H."/>
            <person name="Galagan J."/>
            <person name="Salzberg S.L."/>
            <person name="Paulsen I.T."/>
            <person name="Dimopoulos G."/>
            <person name="Collins F.H."/>
            <person name="Birren B."/>
            <person name="Fraser-Liggett C.M."/>
            <person name="Severson D.W."/>
        </authorList>
    </citation>
    <scope>NUCLEOTIDE SEQUENCE [LARGE SCALE GENOMIC DNA]</scope>
    <source>
        <strain evidence="12">Liverpool</strain>
    </source>
</reference>
<evidence type="ECO:0000256" key="3">
    <source>
        <dbReference type="ARBA" id="ARBA00022448"/>
    </source>
</evidence>
<organism evidence="12 13">
    <name type="scientific">Aedes aegypti</name>
    <name type="common">Yellowfever mosquito</name>
    <name type="synonym">Culex aegypti</name>
    <dbReference type="NCBI Taxonomy" id="7159"/>
    <lineage>
        <taxon>Eukaryota</taxon>
        <taxon>Metazoa</taxon>
        <taxon>Ecdysozoa</taxon>
        <taxon>Arthropoda</taxon>
        <taxon>Hexapoda</taxon>
        <taxon>Insecta</taxon>
        <taxon>Pterygota</taxon>
        <taxon>Neoptera</taxon>
        <taxon>Endopterygota</taxon>
        <taxon>Diptera</taxon>
        <taxon>Nematocera</taxon>
        <taxon>Culicoidea</taxon>
        <taxon>Culicidae</taxon>
        <taxon>Culicinae</taxon>
        <taxon>Aedini</taxon>
        <taxon>Aedes</taxon>
        <taxon>Stegomyia</taxon>
    </lineage>
</organism>
<dbReference type="InterPro" id="IPR003439">
    <property type="entry name" value="ABC_transporter-like_ATP-bd"/>
</dbReference>
<reference evidence="12" key="1">
    <citation type="submission" date="2005-10" db="EMBL/GenBank/DDBJ databases">
        <authorList>
            <person name="Loftus B.J."/>
            <person name="Nene V.M."/>
            <person name="Hannick L.I."/>
            <person name="Bidwell S."/>
            <person name="Haas B."/>
            <person name="Amedeo P."/>
            <person name="Orvis J."/>
            <person name="Wortman J.R."/>
            <person name="White O.R."/>
            <person name="Salzberg S."/>
            <person name="Shumway M."/>
            <person name="Koo H."/>
            <person name="Zhao Y."/>
            <person name="Holmes M."/>
            <person name="Miller J."/>
            <person name="Schatz M."/>
            <person name="Pop M."/>
            <person name="Pai G."/>
            <person name="Utterback T."/>
            <person name="Rogers Y.-H."/>
            <person name="Kravitz S."/>
            <person name="Fraser C.M."/>
        </authorList>
    </citation>
    <scope>NUCLEOTIDE SEQUENCE</scope>
    <source>
        <strain evidence="12">Liverpool</strain>
    </source>
</reference>
<accession>Q17D43</accession>
<name>Q17D43_AEDAE</name>
<dbReference type="InterPro" id="IPR013525">
    <property type="entry name" value="ABC2_TM"/>
</dbReference>
<dbReference type="SMART" id="SM00382">
    <property type="entry name" value="AAA"/>
    <property type="match status" value="2"/>
</dbReference>
<keyword evidence="5" id="KW-0547">Nucleotide-binding</keyword>
<dbReference type="Pfam" id="PF23321">
    <property type="entry name" value="R1_ABCA1"/>
    <property type="match status" value="1"/>
</dbReference>
<keyword evidence="8 10" id="KW-0472">Membrane</keyword>
<evidence type="ECO:0000256" key="2">
    <source>
        <dbReference type="ARBA" id="ARBA00008869"/>
    </source>
</evidence>
<dbReference type="EMBL" id="CH477300">
    <property type="protein sequence ID" value="EAT44278.1"/>
    <property type="molecule type" value="Genomic_DNA"/>
</dbReference>
<dbReference type="GO" id="GO:0016020">
    <property type="term" value="C:membrane"/>
    <property type="evidence" value="ECO:0007669"/>
    <property type="project" value="UniProtKB-SubCell"/>
</dbReference>
<dbReference type="GO" id="GO:0005319">
    <property type="term" value="F:lipid transporter activity"/>
    <property type="evidence" value="ECO:0007669"/>
    <property type="project" value="TreeGrafter"/>
</dbReference>
<feature type="transmembrane region" description="Helical" evidence="10">
    <location>
        <begin position="826"/>
        <end position="849"/>
    </location>
</feature>
<keyword evidence="7 10" id="KW-1133">Transmembrane helix</keyword>
<dbReference type="PhylomeDB" id="Q17D43"/>
<keyword evidence="4 10" id="KW-0812">Transmembrane</keyword>
<dbReference type="InterPro" id="IPR026082">
    <property type="entry name" value="ABCA"/>
</dbReference>
<evidence type="ECO:0000256" key="1">
    <source>
        <dbReference type="ARBA" id="ARBA00004141"/>
    </source>
</evidence>
<feature type="transmembrane region" description="Helical" evidence="10">
    <location>
        <begin position="681"/>
        <end position="698"/>
    </location>
</feature>
<sequence length="1419" mass="159657">MVAFRLVIPIYMVMALSQFITYLLILIVGEKENHIKEGLKIMGLRDSVFWCGWFIIYAVFVTFLTFVSVILLFSLGVFQHTNYLPVFILILLYSFSVILIGFMITPFFDNSRTAGILGNFAVNIMSLLYFLQVFIDDTHTSAALWTVSLISPTGFALAMDKILVLDISGQGVTLDNLWTGPGIPIGGSILMLVVDILLYAGLAFYFDCVIPSDHGTKQRPCFCLSRHYWCKKKVPKVPLLNGESANSFNNLDEQRDVEPVSREMRGKEAIRIVDLYKTFHSCRKPAVNAVNGINLTIYEGQITAILGHNGAGKSTLFNILTGLTSPTSGTVYIFGYDIRDPNDMTMIRRMTGVCPQHDILFETLTPKEHLYFFAAVRGIAPNLVDSEVKKTLRDIDLYDAAETRVKYLSGGQKRKLSVGIAIIGDPKIIILDEPTAGVDPYSRRHMWSILQNRKHGKVILLTTHFMDEADILAERKAVVSRGRLRCCGSSLFLKNKFGIGYHLTLVLDSHACEVAITKLVNDHVPKAEKARRHGRELSYILPHDAVNSFVSLFDDIENEIKTKRIKLGICSYGVSMTTLEEVFLHLETQREEEQKVETEDDDEQDIQRKRHSRSRNGVSKSTKSVYEDTGNNSSSVVKLNSQNKTNWMDLEDIVLEPSCLNTIIALLKLRITILFRDIQRLYLLIILPLAFTALGLYLNSIQVISPKHHQHQHNAQQLSKESSYLYHRFIAELKQSSNVTEDYDGNFSLLLDIAPHMAAFNINSISWTNVSITTLYNDTTQHSLPVILNLISNSLLRLFAEHSQPSSITPPATQTTQPQEFNIGTFSSALFVGMIFVLIPVSLAVDMVYDREMKARNQLRVNGLSSSLYLSAYFIVLSVLMILICAALLGLVYLFDIPSFRQPPALITLGLLVFLYSPAGILCSTCFSYFFDRTDSAQSILPNILTFVGLIPFILVNVTLFVITFEPSKLSLELSMGIVNLIQFAGKFRNSKLCFGFYPRKWLAALFSCGCLLHIPIWAFCLRISDVMKSGGRLRDLFHHKASEEDVMTEDQCIGEHEDEDVRNERSKVFRMTTQEQPGQIQPVVLVKVSFRWFLSYDQRLAPPRKKVSVRSLSFAVDAGEVLGLLGHNGAGKTTTMKIMTGETMPTRGTVRVAGHSITINQDDAFKTLGYCPQHDALWKNITVREHLELYARIRGVARKDMNRLISTYLKGLHISEHANKQTQHCSGGTRRKLSYAMAMVGSPKVVLLDEPSTGMDPKSKRFLWDTILASFHGKRCAMLTTHSMEEADALCSRVGIMVKGELRCLGSTQHLKNLYGAGYTLEIKLKHIESVNCIDNRSMALRNFVTDLFPSATLEESFADRLVYSVPQQAVSSLAECFSRLEKAKTELDIEEYSFSQTTLEQVFLKFAHYDEETSSVQ</sequence>
<evidence type="ECO:0000256" key="7">
    <source>
        <dbReference type="ARBA" id="ARBA00022989"/>
    </source>
</evidence>
<gene>
    <name evidence="12" type="ORF">AaeL_AAEL004331</name>
</gene>
<evidence type="ECO:0000256" key="9">
    <source>
        <dbReference type="SAM" id="MobiDB-lite"/>
    </source>
</evidence>
<feature type="domain" description="ABC transporter" evidence="11">
    <location>
        <begin position="1084"/>
        <end position="1325"/>
    </location>
</feature>
<reference evidence="12" key="3">
    <citation type="submission" date="2012-09" db="EMBL/GenBank/DDBJ databases">
        <authorList>
            <consortium name="VectorBase"/>
        </authorList>
    </citation>
    <scope>NUCLEOTIDE SEQUENCE</scope>
    <source>
        <strain evidence="12">Liverpool</strain>
    </source>
</reference>
<comment type="similarity">
    <text evidence="2">Belongs to the ABC transporter superfamily. ABCA family.</text>
</comment>
<dbReference type="FunFam" id="3.40.50.300:FF:000933">
    <property type="entry name" value="ABC transporter A family member 7"/>
    <property type="match status" value="1"/>
</dbReference>
<dbReference type="FunFam" id="3.40.50.300:FF:000335">
    <property type="entry name" value="ATP binding cassette subfamily A member 5"/>
    <property type="match status" value="1"/>
</dbReference>
<dbReference type="InterPro" id="IPR017871">
    <property type="entry name" value="ABC_transporter-like_CS"/>
</dbReference>
<feature type="region of interest" description="Disordered" evidence="9">
    <location>
        <begin position="590"/>
        <end position="637"/>
    </location>
</feature>
<dbReference type="InterPro" id="IPR027417">
    <property type="entry name" value="P-loop_NTPase"/>
</dbReference>
<keyword evidence="6" id="KW-0067">ATP-binding</keyword>
<dbReference type="PaxDb" id="7159-AAEL004331-PA"/>
<protein>
    <submittedName>
        <fullName evidence="12">AAEL004331-PA</fullName>
    </submittedName>
</protein>
<dbReference type="Pfam" id="PF00005">
    <property type="entry name" value="ABC_tran"/>
    <property type="match status" value="2"/>
</dbReference>
<proteinExistence type="inferred from homology"/>
<dbReference type="Proteomes" id="UP000682892">
    <property type="component" value="Unassembled WGS sequence"/>
</dbReference>
<dbReference type="GO" id="GO:0005524">
    <property type="term" value="F:ATP binding"/>
    <property type="evidence" value="ECO:0007669"/>
    <property type="project" value="UniProtKB-KW"/>
</dbReference>
<evidence type="ECO:0000313" key="12">
    <source>
        <dbReference type="EMBL" id="EAT44278.1"/>
    </source>
</evidence>
<keyword evidence="3" id="KW-0813">Transport</keyword>
<evidence type="ECO:0000256" key="5">
    <source>
        <dbReference type="ARBA" id="ARBA00022741"/>
    </source>
</evidence>
<dbReference type="GO" id="GO:0140359">
    <property type="term" value="F:ABC-type transporter activity"/>
    <property type="evidence" value="ECO:0007669"/>
    <property type="project" value="InterPro"/>
</dbReference>